<accession>A0A6B8W920</accession>
<protein>
    <submittedName>
        <fullName evidence="2">Uncharacterized protein</fullName>
    </submittedName>
</protein>
<organism evidence="2 3">
    <name type="scientific">Corynebacterium occultum</name>
    <dbReference type="NCBI Taxonomy" id="2675219"/>
    <lineage>
        <taxon>Bacteria</taxon>
        <taxon>Bacillati</taxon>
        <taxon>Actinomycetota</taxon>
        <taxon>Actinomycetes</taxon>
        <taxon>Mycobacteriales</taxon>
        <taxon>Corynebacteriaceae</taxon>
        <taxon>Corynebacterium</taxon>
    </lineage>
</organism>
<evidence type="ECO:0000256" key="1">
    <source>
        <dbReference type="SAM" id="MobiDB-lite"/>
    </source>
</evidence>
<reference evidence="2 3" key="1">
    <citation type="submission" date="2019-11" db="EMBL/GenBank/DDBJ databases">
        <title>Complete genome sequence of Corynebacterium kalinowskii 1959, a novel Corynebacterium species isolated from soil of a small paddock in Vilsendorf, Germany.</title>
        <authorList>
            <person name="Schaffert L."/>
            <person name="Ruwe M."/>
            <person name="Milse J."/>
            <person name="Hanuschka K."/>
            <person name="Ortseifen V."/>
            <person name="Droste J."/>
            <person name="Brandt D."/>
            <person name="Schlueter L."/>
            <person name="Kutter Y."/>
            <person name="Vinke S."/>
            <person name="Viehoefer P."/>
            <person name="Jacob L."/>
            <person name="Luebke N.-C."/>
            <person name="Schulte-Berndt E."/>
            <person name="Hain C."/>
            <person name="Linder M."/>
            <person name="Schmidt P."/>
            <person name="Wollenschlaeger L."/>
            <person name="Luttermann T."/>
            <person name="Thieme E."/>
            <person name="Hassa J."/>
            <person name="Haak M."/>
            <person name="Wittchen M."/>
            <person name="Mentz A."/>
            <person name="Persicke M."/>
            <person name="Busche T."/>
            <person name="Ruckert C."/>
        </authorList>
    </citation>
    <scope>NUCLEOTIDE SEQUENCE [LARGE SCALE GENOMIC DNA]</scope>
    <source>
        <strain evidence="2 3">2039</strain>
    </source>
</reference>
<dbReference type="EMBL" id="CP046455">
    <property type="protein sequence ID" value="QGU07765.1"/>
    <property type="molecule type" value="Genomic_DNA"/>
</dbReference>
<dbReference type="KEGG" id="cok:COCCU_09205"/>
<feature type="region of interest" description="Disordered" evidence="1">
    <location>
        <begin position="1"/>
        <end position="22"/>
    </location>
</feature>
<evidence type="ECO:0000313" key="3">
    <source>
        <dbReference type="Proteomes" id="UP000424462"/>
    </source>
</evidence>
<gene>
    <name evidence="2" type="ORF">COCCU_09205</name>
</gene>
<dbReference type="Proteomes" id="UP000424462">
    <property type="component" value="Chromosome"/>
</dbReference>
<proteinExistence type="predicted"/>
<keyword evidence="3" id="KW-1185">Reference proteome</keyword>
<sequence length="264" mass="28489">MSTAFTTAATHPSSITDLSPSTDTISAPDAVLLAAPDALHPAAPHWGDEAEPTTTHLHPARLLPRLHLTAGQQRPGLSDDGFSDSPAMIALSRQLSAGLHCLPETGSSGRRAGNADPLITVSQRGLGELDLFPQQAWDVAAENLLHRSREAEGFRFYTRPASVLSGQPLPALQVATPGSSPTDWLAHPHTFSIMHFHLRRLMRTEVRYVAPTREVLLAFPARAPELESFGRFLEEHVLDLGRPLLGGRAISYECGFPALSDATH</sequence>
<evidence type="ECO:0000313" key="2">
    <source>
        <dbReference type="EMBL" id="QGU07765.1"/>
    </source>
</evidence>
<dbReference type="AlphaFoldDB" id="A0A6B8W920"/>
<dbReference type="RefSeq" id="WP_156231214.1">
    <property type="nucleotide sequence ID" value="NZ_CP046455.1"/>
</dbReference>
<name>A0A6B8W920_9CORY</name>